<reference evidence="1 2" key="1">
    <citation type="journal article" date="2019" name="Sci. Rep.">
        <title>Orb-weaving spider Araneus ventricosus genome elucidates the spidroin gene catalogue.</title>
        <authorList>
            <person name="Kono N."/>
            <person name="Nakamura H."/>
            <person name="Ohtoshi R."/>
            <person name="Moran D.A.P."/>
            <person name="Shinohara A."/>
            <person name="Yoshida Y."/>
            <person name="Fujiwara M."/>
            <person name="Mori M."/>
            <person name="Tomita M."/>
            <person name="Arakawa K."/>
        </authorList>
    </citation>
    <scope>NUCLEOTIDE SEQUENCE [LARGE SCALE GENOMIC DNA]</scope>
</reference>
<evidence type="ECO:0000313" key="1">
    <source>
        <dbReference type="EMBL" id="GBL86762.1"/>
    </source>
</evidence>
<dbReference type="AlphaFoldDB" id="A0A4Y2B347"/>
<comment type="caution">
    <text evidence="1">The sequence shown here is derived from an EMBL/GenBank/DDBJ whole genome shotgun (WGS) entry which is preliminary data.</text>
</comment>
<name>A0A4Y2B347_ARAVE</name>
<sequence>MNDRQSNFKPSSSMEYTSAGSSVYFNLRPISQQHGGYFGTNLVILNRGQMTRTTLSQHPQNFRAPPKVKQLAPTDLAYTIHYIYSVSTYTVLRWNWVSNLEPSGIKVETLQPGHHGTHQCWEYTGLNHKCKGLG</sequence>
<dbReference type="Proteomes" id="UP000499080">
    <property type="component" value="Unassembled WGS sequence"/>
</dbReference>
<proteinExistence type="predicted"/>
<keyword evidence="2" id="KW-1185">Reference proteome</keyword>
<accession>A0A4Y2B347</accession>
<gene>
    <name evidence="1" type="ORF">AVEN_96004_1</name>
</gene>
<protein>
    <submittedName>
        <fullName evidence="1">Uncharacterized protein</fullName>
    </submittedName>
</protein>
<dbReference type="EMBL" id="BGPR01000050">
    <property type="protein sequence ID" value="GBL86762.1"/>
    <property type="molecule type" value="Genomic_DNA"/>
</dbReference>
<evidence type="ECO:0000313" key="2">
    <source>
        <dbReference type="Proteomes" id="UP000499080"/>
    </source>
</evidence>
<organism evidence="1 2">
    <name type="scientific">Araneus ventricosus</name>
    <name type="common">Orbweaver spider</name>
    <name type="synonym">Epeira ventricosa</name>
    <dbReference type="NCBI Taxonomy" id="182803"/>
    <lineage>
        <taxon>Eukaryota</taxon>
        <taxon>Metazoa</taxon>
        <taxon>Ecdysozoa</taxon>
        <taxon>Arthropoda</taxon>
        <taxon>Chelicerata</taxon>
        <taxon>Arachnida</taxon>
        <taxon>Araneae</taxon>
        <taxon>Araneomorphae</taxon>
        <taxon>Entelegynae</taxon>
        <taxon>Araneoidea</taxon>
        <taxon>Araneidae</taxon>
        <taxon>Araneus</taxon>
    </lineage>
</organism>